<reference evidence="1" key="1">
    <citation type="submission" date="2019-10" db="EMBL/GenBank/DDBJ databases">
        <title>Conservation and host-specific expression of non-tandemly repeated heterogenous ribosome RNA gene in arbuscular mycorrhizal fungi.</title>
        <authorList>
            <person name="Maeda T."/>
            <person name="Kobayashi Y."/>
            <person name="Nakagawa T."/>
            <person name="Ezawa T."/>
            <person name="Yamaguchi K."/>
            <person name="Bino T."/>
            <person name="Nishimoto Y."/>
            <person name="Shigenobu S."/>
            <person name="Kawaguchi M."/>
        </authorList>
    </citation>
    <scope>NUCLEOTIDE SEQUENCE</scope>
    <source>
        <strain evidence="1">HR1</strain>
    </source>
</reference>
<evidence type="ECO:0000313" key="1">
    <source>
        <dbReference type="EMBL" id="GET03274.1"/>
    </source>
</evidence>
<organism evidence="1 2">
    <name type="scientific">Rhizophagus clarus</name>
    <dbReference type="NCBI Taxonomy" id="94130"/>
    <lineage>
        <taxon>Eukaryota</taxon>
        <taxon>Fungi</taxon>
        <taxon>Fungi incertae sedis</taxon>
        <taxon>Mucoromycota</taxon>
        <taxon>Glomeromycotina</taxon>
        <taxon>Glomeromycetes</taxon>
        <taxon>Glomerales</taxon>
        <taxon>Glomeraceae</taxon>
        <taxon>Rhizophagus</taxon>
    </lineage>
</organism>
<dbReference type="EMBL" id="BLAL01000319">
    <property type="protein sequence ID" value="GET03274.1"/>
    <property type="molecule type" value="Genomic_DNA"/>
</dbReference>
<comment type="caution">
    <text evidence="1">The sequence shown here is derived from an EMBL/GenBank/DDBJ whole genome shotgun (WGS) entry which is preliminary data.</text>
</comment>
<proteinExistence type="predicted"/>
<evidence type="ECO:0000313" key="2">
    <source>
        <dbReference type="Proteomes" id="UP000615446"/>
    </source>
</evidence>
<name>A0A8H3MIA1_9GLOM</name>
<gene>
    <name evidence="1" type="ORF">RCL2_002962000</name>
</gene>
<dbReference type="AlphaFoldDB" id="A0A8H3MIA1"/>
<sequence length="122" mass="13734">MIFSSSWLESVQDEAAHESKIITLQFFKRRNLASEYGILVNVFSNVGQILIRISLRNIDIRLIRNSTIRNSGTGSNGGLLKTFHLNFNRTGNLVLMLNLIREVFLGDETATLLFLGGQFFGI</sequence>
<dbReference type="Proteomes" id="UP000615446">
    <property type="component" value="Unassembled WGS sequence"/>
</dbReference>
<protein>
    <submittedName>
        <fullName evidence="1">Uncharacterized protein</fullName>
    </submittedName>
</protein>
<accession>A0A8H3MIA1</accession>